<keyword evidence="10" id="KW-1133">Transmembrane helix</keyword>
<dbReference type="Proteomes" id="UP000682811">
    <property type="component" value="Unassembled WGS sequence"/>
</dbReference>
<dbReference type="PRINTS" id="PR00344">
    <property type="entry name" value="BCTRLSENSOR"/>
</dbReference>
<organism evidence="12 13">
    <name type="scientific">Paenibacillus azoreducens</name>
    <dbReference type="NCBI Taxonomy" id="116718"/>
    <lineage>
        <taxon>Bacteria</taxon>
        <taxon>Bacillati</taxon>
        <taxon>Bacillota</taxon>
        <taxon>Bacilli</taxon>
        <taxon>Bacillales</taxon>
        <taxon>Paenibacillaceae</taxon>
        <taxon>Paenibacillus</taxon>
    </lineage>
</organism>
<evidence type="ECO:0000259" key="11">
    <source>
        <dbReference type="PROSITE" id="PS50109"/>
    </source>
</evidence>
<reference evidence="12 13" key="1">
    <citation type="submission" date="2021-03" db="EMBL/GenBank/DDBJ databases">
        <title>Antimicrobial resistance genes in bacteria isolated from Japanese honey, and their potential for conferring macrolide and lincosamide resistance in the American foulbrood pathogen Paenibacillus larvae.</title>
        <authorList>
            <person name="Okamoto M."/>
            <person name="Kumagai M."/>
            <person name="Kanamori H."/>
            <person name="Takamatsu D."/>
        </authorList>
    </citation>
    <scope>NUCLEOTIDE SEQUENCE [LARGE SCALE GENOMIC DNA]</scope>
    <source>
        <strain evidence="12 13">J34TS1</strain>
    </source>
</reference>
<dbReference type="InterPro" id="IPR004358">
    <property type="entry name" value="Sig_transdc_His_kin-like_C"/>
</dbReference>
<dbReference type="InterPro" id="IPR003661">
    <property type="entry name" value="HisK_dim/P_dom"/>
</dbReference>
<dbReference type="GO" id="GO:0016036">
    <property type="term" value="P:cellular response to phosphate starvation"/>
    <property type="evidence" value="ECO:0007669"/>
    <property type="project" value="TreeGrafter"/>
</dbReference>
<gene>
    <name evidence="12" type="ORF">J34TS1_31430</name>
</gene>
<dbReference type="CDD" id="cd00082">
    <property type="entry name" value="HisKA"/>
    <property type="match status" value="1"/>
</dbReference>
<evidence type="ECO:0000256" key="9">
    <source>
        <dbReference type="ARBA" id="ARBA00023012"/>
    </source>
</evidence>
<dbReference type="CDD" id="cd00075">
    <property type="entry name" value="HATPase"/>
    <property type="match status" value="1"/>
</dbReference>
<dbReference type="InterPro" id="IPR050351">
    <property type="entry name" value="BphY/WalK/GraS-like"/>
</dbReference>
<keyword evidence="5" id="KW-0808">Transferase</keyword>
<evidence type="ECO:0000256" key="2">
    <source>
        <dbReference type="ARBA" id="ARBA00004651"/>
    </source>
</evidence>
<dbReference type="GO" id="GO:0005524">
    <property type="term" value="F:ATP binding"/>
    <property type="evidence" value="ECO:0007669"/>
    <property type="project" value="UniProtKB-KW"/>
</dbReference>
<comment type="catalytic activity">
    <reaction evidence="1">
        <text>ATP + protein L-histidine = ADP + protein N-phospho-L-histidine.</text>
        <dbReference type="EC" id="2.7.13.3"/>
    </reaction>
</comment>
<dbReference type="Pfam" id="PF02518">
    <property type="entry name" value="HATPase_c"/>
    <property type="match status" value="1"/>
</dbReference>
<evidence type="ECO:0000256" key="6">
    <source>
        <dbReference type="ARBA" id="ARBA00022741"/>
    </source>
</evidence>
<dbReference type="PANTHER" id="PTHR45453:SF1">
    <property type="entry name" value="PHOSPHATE REGULON SENSOR PROTEIN PHOR"/>
    <property type="match status" value="1"/>
</dbReference>
<evidence type="ECO:0000256" key="5">
    <source>
        <dbReference type="ARBA" id="ARBA00022679"/>
    </source>
</evidence>
<dbReference type="GO" id="GO:0005886">
    <property type="term" value="C:plasma membrane"/>
    <property type="evidence" value="ECO:0007669"/>
    <property type="project" value="UniProtKB-SubCell"/>
</dbReference>
<dbReference type="SUPFAM" id="SSF55874">
    <property type="entry name" value="ATPase domain of HSP90 chaperone/DNA topoisomerase II/histidine kinase"/>
    <property type="match status" value="1"/>
</dbReference>
<dbReference type="Gene3D" id="3.30.565.10">
    <property type="entry name" value="Histidine kinase-like ATPase, C-terminal domain"/>
    <property type="match status" value="1"/>
</dbReference>
<evidence type="ECO:0000313" key="12">
    <source>
        <dbReference type="EMBL" id="GIO48378.1"/>
    </source>
</evidence>
<name>A0A919YFK8_9BACL</name>
<dbReference type="GO" id="GO:0004721">
    <property type="term" value="F:phosphoprotein phosphatase activity"/>
    <property type="evidence" value="ECO:0007669"/>
    <property type="project" value="TreeGrafter"/>
</dbReference>
<feature type="transmembrane region" description="Helical" evidence="10">
    <location>
        <begin position="262"/>
        <end position="285"/>
    </location>
</feature>
<keyword evidence="10" id="KW-0812">Transmembrane</keyword>
<keyword evidence="8" id="KW-0067">ATP-binding</keyword>
<feature type="transmembrane region" description="Helical" evidence="10">
    <location>
        <begin position="20"/>
        <end position="39"/>
    </location>
</feature>
<keyword evidence="4" id="KW-0597">Phosphoprotein</keyword>
<evidence type="ECO:0000256" key="4">
    <source>
        <dbReference type="ARBA" id="ARBA00022553"/>
    </source>
</evidence>
<dbReference type="InterPro" id="IPR003594">
    <property type="entry name" value="HATPase_dom"/>
</dbReference>
<evidence type="ECO:0000256" key="8">
    <source>
        <dbReference type="ARBA" id="ARBA00022840"/>
    </source>
</evidence>
<dbReference type="PROSITE" id="PS50109">
    <property type="entry name" value="HIS_KIN"/>
    <property type="match status" value="1"/>
</dbReference>
<dbReference type="FunFam" id="3.30.565.10:FF:000006">
    <property type="entry name" value="Sensor histidine kinase WalK"/>
    <property type="match status" value="1"/>
</dbReference>
<protein>
    <recommendedName>
        <fullName evidence="3">histidine kinase</fullName>
        <ecNumber evidence="3">2.7.13.3</ecNumber>
    </recommendedName>
</protein>
<evidence type="ECO:0000256" key="7">
    <source>
        <dbReference type="ARBA" id="ARBA00022777"/>
    </source>
</evidence>
<comment type="caution">
    <text evidence="12">The sequence shown here is derived from an EMBL/GenBank/DDBJ whole genome shotgun (WGS) entry which is preliminary data.</text>
</comment>
<evidence type="ECO:0000256" key="1">
    <source>
        <dbReference type="ARBA" id="ARBA00000085"/>
    </source>
</evidence>
<comment type="subcellular location">
    <subcellularLocation>
        <location evidence="2">Cell membrane</location>
        <topology evidence="2">Multi-pass membrane protein</topology>
    </subcellularLocation>
</comment>
<keyword evidence="7 12" id="KW-0418">Kinase</keyword>
<dbReference type="GO" id="GO:0000155">
    <property type="term" value="F:phosphorelay sensor kinase activity"/>
    <property type="evidence" value="ECO:0007669"/>
    <property type="project" value="InterPro"/>
</dbReference>
<evidence type="ECO:0000256" key="3">
    <source>
        <dbReference type="ARBA" id="ARBA00012438"/>
    </source>
</evidence>
<proteinExistence type="predicted"/>
<dbReference type="InterPro" id="IPR005467">
    <property type="entry name" value="His_kinase_dom"/>
</dbReference>
<keyword evidence="9" id="KW-0902">Two-component regulatory system</keyword>
<dbReference type="InterPro" id="IPR036097">
    <property type="entry name" value="HisK_dim/P_sf"/>
</dbReference>
<evidence type="ECO:0000313" key="13">
    <source>
        <dbReference type="Proteomes" id="UP000682811"/>
    </source>
</evidence>
<dbReference type="SMART" id="SM00388">
    <property type="entry name" value="HisKA"/>
    <property type="match status" value="1"/>
</dbReference>
<dbReference type="InterPro" id="IPR036890">
    <property type="entry name" value="HATPase_C_sf"/>
</dbReference>
<sequence>MKRIRTRLTLHFTYQLLMQWVMITLAVMILMLSLFSYMANQDLKRTFSTGAVDAIKTETYIENDKVKINRRWDKLLKEQGYWLQIVNDSGRVIYSANAPGDLKTSYGAAELLNIQETRRLGFYHVISVLEKDSDGSKPVFYLMGKQDLGTKQLKEWFQKYNQEGLVRKDAIAELRRQLDGKENYLQVVDEDGKILQSLGRTGKSKTDKKYRPLDLVSMRAEPGSYPMELSVQYDGKSGYTWLLHEGKLGHAVEKQSLFHDAIIALMIIGVSVMALTLGVSIWHGYRYGQPLILFASWFERMSEGRYSEALTEKERKKVFRRNGKIRLRYRLYKEVIAGFYEMATKLDASQRERKLLEQTREEWMTGISHDLRTPLSSIQGYGHLLESGQFTWDEAELKEMGKVIREKGDFMLELLQDFSLTFQLKNNAVRIPLQPIELNEFVRRSVLRYVNDATIDKASFSYEEWDEDLTVMANPKWFQRMLDNIITNAVKHNPDGTEITVRTGKEGKSAWITVSDNGQGMDEETQSNLFERYYRGTSTDETTDGAGLGMSIAHAIVIAHQGRIRVDSKPQQGTKVHMEFPLIASA</sequence>
<dbReference type="SMART" id="SM00387">
    <property type="entry name" value="HATPase_c"/>
    <property type="match status" value="1"/>
</dbReference>
<dbReference type="AlphaFoldDB" id="A0A919YFK8"/>
<keyword evidence="13" id="KW-1185">Reference proteome</keyword>
<dbReference type="Pfam" id="PF00512">
    <property type="entry name" value="HisKA"/>
    <property type="match status" value="1"/>
</dbReference>
<dbReference type="RefSeq" id="WP_212979045.1">
    <property type="nucleotide sequence ID" value="NZ_AP025343.1"/>
</dbReference>
<dbReference type="Gene3D" id="1.10.287.130">
    <property type="match status" value="1"/>
</dbReference>
<accession>A0A919YFK8</accession>
<keyword evidence="6" id="KW-0547">Nucleotide-binding</keyword>
<dbReference type="EC" id="2.7.13.3" evidence="3"/>
<dbReference type="SUPFAM" id="SSF47384">
    <property type="entry name" value="Homodimeric domain of signal transducing histidine kinase"/>
    <property type="match status" value="1"/>
</dbReference>
<evidence type="ECO:0000256" key="10">
    <source>
        <dbReference type="SAM" id="Phobius"/>
    </source>
</evidence>
<keyword evidence="10" id="KW-0472">Membrane</keyword>
<dbReference type="PANTHER" id="PTHR45453">
    <property type="entry name" value="PHOSPHATE REGULON SENSOR PROTEIN PHOR"/>
    <property type="match status" value="1"/>
</dbReference>
<dbReference type="EMBL" id="BORT01000013">
    <property type="protein sequence ID" value="GIO48378.1"/>
    <property type="molecule type" value="Genomic_DNA"/>
</dbReference>
<feature type="domain" description="Histidine kinase" evidence="11">
    <location>
        <begin position="366"/>
        <end position="584"/>
    </location>
</feature>